<dbReference type="Pfam" id="PF01943">
    <property type="entry name" value="Polysacc_synt"/>
    <property type="match status" value="1"/>
</dbReference>
<dbReference type="InterPro" id="IPR052556">
    <property type="entry name" value="PolySynth_Transporter"/>
</dbReference>
<feature type="transmembrane region" description="Helical" evidence="5">
    <location>
        <begin position="161"/>
        <end position="180"/>
    </location>
</feature>
<dbReference type="PANTHER" id="PTHR43424:SF1">
    <property type="entry name" value="LOCUS PUTATIVE PROTEIN 1-RELATED"/>
    <property type="match status" value="1"/>
</dbReference>
<evidence type="ECO:0000256" key="2">
    <source>
        <dbReference type="ARBA" id="ARBA00022692"/>
    </source>
</evidence>
<sequence>MASFFQQVRNWLQKDGVVSIIKNMNWLAFDKISRILVGLFINAWVRRYLGVETVGLWDYVIALGMMFYNLSTFGMERIVIRDLVSKKFDQTAILGTTFFFRAFSSIISAAAVFVYVSYFSDKSSGLLITLGAIVASGILFQTSDIVQYYYQSILKSKRAVIAKNISFLSLSLIKILLIVNNQSVEMFALVNTIDLMIGCLLMFFFYFRDTHLLSKWYLNKKYLKQLIKDSWPLAVSSLAFVLYSKIDQLMLGEMKETTYDIGIYATASKLYDIPISVIGVIIASVYPPFIQLFNRQDKSMFFDRYKKTTAGLTLLGYLGFLFNLFFGEYIILFLFGEDFLPAHKIFSIQCLSAILMFNAALRSNYLSLTDQQKVIMYSTIFGATANIVLNLYLIPDYGAVGAAYATLITQLISLYVVSIFFKEARSITYIQLRNLFLLDLRRFLK</sequence>
<evidence type="ECO:0000313" key="7">
    <source>
        <dbReference type="Proteomes" id="UP000179797"/>
    </source>
</evidence>
<evidence type="ECO:0000256" key="3">
    <source>
        <dbReference type="ARBA" id="ARBA00022989"/>
    </source>
</evidence>
<dbReference type="CDD" id="cd13128">
    <property type="entry name" value="MATE_Wzx_like"/>
    <property type="match status" value="1"/>
</dbReference>
<feature type="transmembrane region" description="Helical" evidence="5">
    <location>
        <begin position="92"/>
        <end position="118"/>
    </location>
</feature>
<dbReference type="AlphaFoldDB" id="A0A1S1YXH8"/>
<evidence type="ECO:0000256" key="5">
    <source>
        <dbReference type="SAM" id="Phobius"/>
    </source>
</evidence>
<evidence type="ECO:0000313" key="6">
    <source>
        <dbReference type="EMBL" id="OHX65698.1"/>
    </source>
</evidence>
<feature type="transmembrane region" description="Helical" evidence="5">
    <location>
        <begin position="273"/>
        <end position="293"/>
    </location>
</feature>
<keyword evidence="4 5" id="KW-0472">Membrane</keyword>
<feature type="transmembrane region" description="Helical" evidence="5">
    <location>
        <begin position="400"/>
        <end position="421"/>
    </location>
</feature>
<dbReference type="EMBL" id="JRYR02000001">
    <property type="protein sequence ID" value="OHX65698.1"/>
    <property type="molecule type" value="Genomic_DNA"/>
</dbReference>
<comment type="subcellular location">
    <subcellularLocation>
        <location evidence="1">Membrane</location>
        <topology evidence="1">Multi-pass membrane protein</topology>
    </subcellularLocation>
</comment>
<dbReference type="GO" id="GO:0016020">
    <property type="term" value="C:membrane"/>
    <property type="evidence" value="ECO:0007669"/>
    <property type="project" value="UniProtKB-SubCell"/>
</dbReference>
<evidence type="ECO:0000256" key="4">
    <source>
        <dbReference type="ARBA" id="ARBA00023136"/>
    </source>
</evidence>
<dbReference type="Proteomes" id="UP000179797">
    <property type="component" value="Unassembled WGS sequence"/>
</dbReference>
<accession>A0A1S1YXH8</accession>
<comment type="caution">
    <text evidence="6">The sequence shown here is derived from an EMBL/GenBank/DDBJ whole genome shotgun (WGS) entry which is preliminary data.</text>
</comment>
<evidence type="ECO:0000256" key="1">
    <source>
        <dbReference type="ARBA" id="ARBA00004141"/>
    </source>
</evidence>
<feature type="transmembrane region" description="Helical" evidence="5">
    <location>
        <begin position="342"/>
        <end position="362"/>
    </location>
</feature>
<feature type="transmembrane region" description="Helical" evidence="5">
    <location>
        <begin position="186"/>
        <end position="206"/>
    </location>
</feature>
<dbReference type="RefSeq" id="WP_044222252.1">
    <property type="nucleotide sequence ID" value="NZ_JRYR02000001.1"/>
</dbReference>
<dbReference type="InterPro" id="IPR002797">
    <property type="entry name" value="Polysacc_synth"/>
</dbReference>
<keyword evidence="7" id="KW-1185">Reference proteome</keyword>
<feature type="transmembrane region" description="Helical" evidence="5">
    <location>
        <begin position="374"/>
        <end position="394"/>
    </location>
</feature>
<keyword evidence="2 5" id="KW-0812">Transmembrane</keyword>
<protein>
    <submittedName>
        <fullName evidence="6">Uncharacterized protein</fullName>
    </submittedName>
</protein>
<feature type="transmembrane region" description="Helical" evidence="5">
    <location>
        <begin position="314"/>
        <end position="336"/>
    </location>
</feature>
<proteinExistence type="predicted"/>
<feature type="transmembrane region" description="Helical" evidence="5">
    <location>
        <begin position="124"/>
        <end position="140"/>
    </location>
</feature>
<dbReference type="PANTHER" id="PTHR43424">
    <property type="entry name" value="LOCUS PUTATIVE PROTEIN 1-RELATED"/>
    <property type="match status" value="1"/>
</dbReference>
<dbReference type="STRING" id="915059.NH26_04705"/>
<name>A0A1S1YXH8_FLAPC</name>
<gene>
    <name evidence="6" type="ORF">NH26_04705</name>
</gene>
<feature type="transmembrane region" description="Helical" evidence="5">
    <location>
        <begin position="56"/>
        <end position="80"/>
    </location>
</feature>
<keyword evidence="3 5" id="KW-1133">Transmembrane helix</keyword>
<organism evidence="6 7">
    <name type="scientific">Flammeovirga pacifica</name>
    <dbReference type="NCBI Taxonomy" id="915059"/>
    <lineage>
        <taxon>Bacteria</taxon>
        <taxon>Pseudomonadati</taxon>
        <taxon>Bacteroidota</taxon>
        <taxon>Cytophagia</taxon>
        <taxon>Cytophagales</taxon>
        <taxon>Flammeovirgaceae</taxon>
        <taxon>Flammeovirga</taxon>
    </lineage>
</organism>
<reference evidence="6 7" key="1">
    <citation type="journal article" date="2012" name="Int. J. Syst. Evol. Microbiol.">
        <title>Flammeovirga pacifica sp. nov., isolated from deep-sea sediment.</title>
        <authorList>
            <person name="Xu H."/>
            <person name="Fu Y."/>
            <person name="Yang N."/>
            <person name="Ding Z."/>
            <person name="Lai Q."/>
            <person name="Zeng R."/>
        </authorList>
    </citation>
    <scope>NUCLEOTIDE SEQUENCE [LARGE SCALE GENOMIC DNA]</scope>
    <source>
        <strain evidence="7">DSM 24597 / LMG 26175 / WPAGA1</strain>
    </source>
</reference>
<dbReference type="OrthoDB" id="9770347at2"/>